<dbReference type="RefSeq" id="XP_031396829.1">
    <property type="nucleotide sequence ID" value="XM_031540969.1"/>
</dbReference>
<accession>A0A6P8DR11</accession>
<dbReference type="Gene3D" id="1.10.287.110">
    <property type="entry name" value="DnaJ domain"/>
    <property type="match status" value="1"/>
</dbReference>
<gene>
    <name evidence="3" type="primary">LOC116207852</name>
</gene>
<feature type="domain" description="J" evidence="1">
    <location>
        <begin position="55"/>
        <end position="120"/>
    </location>
</feature>
<dbReference type="Pfam" id="PF00226">
    <property type="entry name" value="DnaJ"/>
    <property type="match status" value="1"/>
</dbReference>
<dbReference type="InterPro" id="IPR018253">
    <property type="entry name" value="DnaJ_domain_CS"/>
</dbReference>
<dbReference type="GeneID" id="116207852"/>
<dbReference type="Proteomes" id="UP000515151">
    <property type="component" value="Chromosome 5"/>
</dbReference>
<dbReference type="PANTHER" id="PTHR45432:SF2">
    <property type="entry name" value="CHAPERONE PROTEIN DNAJ 11, CHLOROPLASTIC"/>
    <property type="match status" value="1"/>
</dbReference>
<dbReference type="SUPFAM" id="SSF46565">
    <property type="entry name" value="Chaperone J-domain"/>
    <property type="match status" value="1"/>
</dbReference>
<dbReference type="OrthoDB" id="445556at2759"/>
<protein>
    <submittedName>
        <fullName evidence="3">Chaperone protein dnaJ 11, chloroplastic-like</fullName>
    </submittedName>
</protein>
<dbReference type="PANTHER" id="PTHR45432">
    <property type="entry name" value="CHAPERONE PROTEIN DNAJ 11, CHLOROPLASTIC-LIKE"/>
    <property type="match status" value="1"/>
</dbReference>
<keyword evidence="2" id="KW-1185">Reference proteome</keyword>
<dbReference type="PROSITE" id="PS00636">
    <property type="entry name" value="DNAJ_1"/>
    <property type="match status" value="1"/>
</dbReference>
<dbReference type="PROSITE" id="PS50076">
    <property type="entry name" value="DNAJ_2"/>
    <property type="match status" value="1"/>
</dbReference>
<dbReference type="PRINTS" id="PR00625">
    <property type="entry name" value="JDOMAIN"/>
</dbReference>
<reference evidence="2" key="1">
    <citation type="journal article" date="2020" name="Plant Biotechnol. J.">
        <title>The pomegranate (Punica granatum L.) draft genome dissects genetic divergence between soft- and hard-seeded cultivars.</title>
        <authorList>
            <person name="Luo X."/>
            <person name="Li H."/>
            <person name="Wu Z."/>
            <person name="Yao W."/>
            <person name="Zhao P."/>
            <person name="Cao D."/>
            <person name="Yu H."/>
            <person name="Li K."/>
            <person name="Poudel K."/>
            <person name="Zhao D."/>
            <person name="Zhang F."/>
            <person name="Xia X."/>
            <person name="Chen L."/>
            <person name="Wang Q."/>
            <person name="Jing D."/>
            <person name="Cao S."/>
        </authorList>
    </citation>
    <scope>NUCLEOTIDE SEQUENCE [LARGE SCALE GENOMIC DNA]</scope>
    <source>
        <strain evidence="2">cv. Tunisia</strain>
    </source>
</reference>
<dbReference type="InterPro" id="IPR036869">
    <property type="entry name" value="J_dom_sf"/>
</dbReference>
<name>A0A6P8DR11_PUNGR</name>
<organism evidence="2 3">
    <name type="scientific">Punica granatum</name>
    <name type="common">Pomegranate</name>
    <dbReference type="NCBI Taxonomy" id="22663"/>
    <lineage>
        <taxon>Eukaryota</taxon>
        <taxon>Viridiplantae</taxon>
        <taxon>Streptophyta</taxon>
        <taxon>Embryophyta</taxon>
        <taxon>Tracheophyta</taxon>
        <taxon>Spermatophyta</taxon>
        <taxon>Magnoliopsida</taxon>
        <taxon>eudicotyledons</taxon>
        <taxon>Gunneridae</taxon>
        <taxon>Pentapetalae</taxon>
        <taxon>rosids</taxon>
        <taxon>malvids</taxon>
        <taxon>Myrtales</taxon>
        <taxon>Lythraceae</taxon>
        <taxon>Punica</taxon>
    </lineage>
</organism>
<dbReference type="SMART" id="SM00271">
    <property type="entry name" value="DnaJ"/>
    <property type="match status" value="1"/>
</dbReference>
<evidence type="ECO:0000313" key="3">
    <source>
        <dbReference type="RefSeq" id="XP_031396829.1"/>
    </source>
</evidence>
<evidence type="ECO:0000259" key="1">
    <source>
        <dbReference type="PROSITE" id="PS50076"/>
    </source>
</evidence>
<reference evidence="3" key="2">
    <citation type="submission" date="2025-08" db="UniProtKB">
        <authorList>
            <consortium name="RefSeq"/>
        </authorList>
    </citation>
    <scope>IDENTIFICATION</scope>
    <source>
        <tissue evidence="3">Leaf</tissue>
    </source>
</reference>
<sequence>MSLTSAKPPVQFFKPVNVSTTSGKSHPNVFKVTAAAPCVDPASSAGMARKNTGTTLYEVLNVMSTASQSEIKAAYRRLAKLYHPDSASLESDGGRDFIVIHEAYATLSDPASRARYDLSIVAAGATHFGYSASGAATSELRFSRRWETDQCW</sequence>
<dbReference type="AlphaFoldDB" id="A0A6P8DR11"/>
<proteinExistence type="predicted"/>
<dbReference type="InterPro" id="IPR001623">
    <property type="entry name" value="DnaJ_domain"/>
</dbReference>
<evidence type="ECO:0000313" key="2">
    <source>
        <dbReference type="Proteomes" id="UP000515151"/>
    </source>
</evidence>
<dbReference type="CDD" id="cd06257">
    <property type="entry name" value="DnaJ"/>
    <property type="match status" value="1"/>
</dbReference>